<accession>A0AAW1JVW5</accession>
<evidence type="ECO:0000256" key="5">
    <source>
        <dbReference type="PROSITE-ProRule" id="PRU00309"/>
    </source>
</evidence>
<proteinExistence type="predicted"/>
<dbReference type="SUPFAM" id="SSF57716">
    <property type="entry name" value="Glucocorticoid receptor-like (DNA-binding domain)"/>
    <property type="match status" value="1"/>
</dbReference>
<evidence type="ECO:0000256" key="3">
    <source>
        <dbReference type="ARBA" id="ARBA00022833"/>
    </source>
</evidence>
<keyword evidence="3" id="KW-0862">Zinc</keyword>
<dbReference type="InterPro" id="IPR006612">
    <property type="entry name" value="THAP_Znf"/>
</dbReference>
<dbReference type="Proteomes" id="UP001458880">
    <property type="component" value="Unassembled WGS sequence"/>
</dbReference>
<reference evidence="7 8" key="1">
    <citation type="journal article" date="2024" name="BMC Genomics">
        <title>De novo assembly and annotation of Popillia japonica's genome with initial clues to its potential as an invasive pest.</title>
        <authorList>
            <person name="Cucini C."/>
            <person name="Boschi S."/>
            <person name="Funari R."/>
            <person name="Cardaioli E."/>
            <person name="Iannotti N."/>
            <person name="Marturano G."/>
            <person name="Paoli F."/>
            <person name="Bruttini M."/>
            <person name="Carapelli A."/>
            <person name="Frati F."/>
            <person name="Nardi F."/>
        </authorList>
    </citation>
    <scope>NUCLEOTIDE SEQUENCE [LARGE SCALE GENOMIC DNA]</scope>
    <source>
        <strain evidence="7">DMR45628</strain>
    </source>
</reference>
<dbReference type="EMBL" id="JASPKY010000331">
    <property type="protein sequence ID" value="KAK9708361.1"/>
    <property type="molecule type" value="Genomic_DNA"/>
</dbReference>
<protein>
    <submittedName>
        <fullName evidence="7">THAP domain</fullName>
    </submittedName>
</protein>
<dbReference type="InterPro" id="IPR049012">
    <property type="entry name" value="Mutator_transp_dom"/>
</dbReference>
<dbReference type="GO" id="GO:0008270">
    <property type="term" value="F:zinc ion binding"/>
    <property type="evidence" value="ECO:0007669"/>
    <property type="project" value="UniProtKB-KW"/>
</dbReference>
<dbReference type="GO" id="GO:0043565">
    <property type="term" value="F:sequence-specific DNA binding"/>
    <property type="evidence" value="ECO:0007669"/>
    <property type="project" value="InterPro"/>
</dbReference>
<keyword evidence="4 5" id="KW-0238">DNA-binding</keyword>
<keyword evidence="1" id="KW-0479">Metal-binding</keyword>
<evidence type="ECO:0000256" key="1">
    <source>
        <dbReference type="ARBA" id="ARBA00022723"/>
    </source>
</evidence>
<dbReference type="Pfam" id="PF20700">
    <property type="entry name" value="Mutator"/>
    <property type="match status" value="1"/>
</dbReference>
<dbReference type="PANTHER" id="PTHR46600">
    <property type="entry name" value="THAP DOMAIN-CONTAINING"/>
    <property type="match status" value="1"/>
</dbReference>
<organism evidence="7 8">
    <name type="scientific">Popillia japonica</name>
    <name type="common">Japanese beetle</name>
    <dbReference type="NCBI Taxonomy" id="7064"/>
    <lineage>
        <taxon>Eukaryota</taxon>
        <taxon>Metazoa</taxon>
        <taxon>Ecdysozoa</taxon>
        <taxon>Arthropoda</taxon>
        <taxon>Hexapoda</taxon>
        <taxon>Insecta</taxon>
        <taxon>Pterygota</taxon>
        <taxon>Neoptera</taxon>
        <taxon>Endopterygota</taxon>
        <taxon>Coleoptera</taxon>
        <taxon>Polyphaga</taxon>
        <taxon>Scarabaeiformia</taxon>
        <taxon>Scarabaeidae</taxon>
        <taxon>Rutelinae</taxon>
        <taxon>Popillia</taxon>
    </lineage>
</organism>
<name>A0AAW1JVW5_POPJA</name>
<evidence type="ECO:0000259" key="6">
    <source>
        <dbReference type="PROSITE" id="PS50950"/>
    </source>
</evidence>
<sequence length="596" mass="67258">MESVNVKKATRYCAVANCNNNSKTSPGCSFFFFPRDETRALQWVERCKRPDLPSRGLDKLWKSSRVCEIHFTKTMFLNFEKNRLNATAVPTLHLEPKSGTSSTEQQIDKTRKKIIELMGKSYIGKGKHTFNFIDLVILLDGLGFVRLCSRGFGYWLLWPPLPALILPGCAMALRLCGPVFLDATSDWFRSACADLCLSVSIFSTPPQYGQKEIAGCNIEGTTVTGSRKKLREIWKERRCENNYPCTGTSSLNKNSWSETDVEYESVMYHKLHIEVEEPVSVTGILSGNNIVDLQYMLQEVLQLQYTHSVKCTFGKIEQTVLSEKEDPKHDKSYINTAFLWGTLSSGDSFPKDIEENLQSLWKDTLWESMEKAGKEEHEIAKSKGNIDINNIASITVYVDGGWSKRSYGHNYNASSRTAVIIGKETGKLLFIGFCARATNQQLQVREHLCWKNWNGSSAGMEADILVEGFNKSIEMHNLKYATFVGDGESSVYCKLKETFIANVPFHVFDDHTTCDRSYCNVAGVTTPSKKARLFGTGLIYHLSGAVDNIMRKSYKLVKKETNNQAETFMSVICKFNCIIKVSNGRKPRGKSLPIRK</sequence>
<gene>
    <name evidence="7" type="ORF">QE152_g27232</name>
</gene>
<dbReference type="Pfam" id="PF05485">
    <property type="entry name" value="THAP"/>
    <property type="match status" value="1"/>
</dbReference>
<feature type="domain" description="THAP-type" evidence="6">
    <location>
        <begin position="9"/>
        <end position="93"/>
    </location>
</feature>
<dbReference type="SMART" id="SM00980">
    <property type="entry name" value="THAP"/>
    <property type="match status" value="1"/>
</dbReference>
<evidence type="ECO:0000313" key="7">
    <source>
        <dbReference type="EMBL" id="KAK9708361.1"/>
    </source>
</evidence>
<evidence type="ECO:0000256" key="4">
    <source>
        <dbReference type="ARBA" id="ARBA00023125"/>
    </source>
</evidence>
<comment type="caution">
    <text evidence="7">The sequence shown here is derived from an EMBL/GenBank/DDBJ whole genome shotgun (WGS) entry which is preliminary data.</text>
</comment>
<keyword evidence="2 5" id="KW-0863">Zinc-finger</keyword>
<dbReference type="PANTHER" id="PTHR46600:SF11">
    <property type="entry name" value="THAP DOMAIN-CONTAINING PROTEIN 10"/>
    <property type="match status" value="1"/>
</dbReference>
<keyword evidence="8" id="KW-1185">Reference proteome</keyword>
<evidence type="ECO:0000313" key="8">
    <source>
        <dbReference type="Proteomes" id="UP001458880"/>
    </source>
</evidence>
<dbReference type="SMART" id="SM00692">
    <property type="entry name" value="DM3"/>
    <property type="match status" value="1"/>
</dbReference>
<evidence type="ECO:0000256" key="2">
    <source>
        <dbReference type="ARBA" id="ARBA00022771"/>
    </source>
</evidence>
<dbReference type="InterPro" id="IPR026516">
    <property type="entry name" value="THAP1/10"/>
</dbReference>
<dbReference type="AlphaFoldDB" id="A0AAW1JVW5"/>
<dbReference type="PROSITE" id="PS50950">
    <property type="entry name" value="ZF_THAP"/>
    <property type="match status" value="1"/>
</dbReference>